<reference evidence="3" key="1">
    <citation type="journal article" date="2019" name="Int. J. Syst. Evol. Microbiol.">
        <title>The Global Catalogue of Microorganisms (GCM) 10K type strain sequencing project: providing services to taxonomists for standard genome sequencing and annotation.</title>
        <authorList>
            <consortium name="The Broad Institute Genomics Platform"/>
            <consortium name="The Broad Institute Genome Sequencing Center for Infectious Disease"/>
            <person name="Wu L."/>
            <person name="Ma J."/>
        </authorList>
    </citation>
    <scope>NUCLEOTIDE SEQUENCE [LARGE SCALE GENOMIC DNA]</scope>
    <source>
        <strain evidence="3">CGMCC 4.7382</strain>
    </source>
</reference>
<dbReference type="Proteomes" id="UP001596540">
    <property type="component" value="Unassembled WGS sequence"/>
</dbReference>
<gene>
    <name evidence="2" type="ORF">ACFQRF_10520</name>
</gene>
<feature type="transmembrane region" description="Helical" evidence="1">
    <location>
        <begin position="6"/>
        <end position="23"/>
    </location>
</feature>
<organism evidence="2 3">
    <name type="scientific">Marinactinospora rubrisoli</name>
    <dbReference type="NCBI Taxonomy" id="2715399"/>
    <lineage>
        <taxon>Bacteria</taxon>
        <taxon>Bacillati</taxon>
        <taxon>Actinomycetota</taxon>
        <taxon>Actinomycetes</taxon>
        <taxon>Streptosporangiales</taxon>
        <taxon>Nocardiopsidaceae</taxon>
        <taxon>Marinactinospora</taxon>
    </lineage>
</organism>
<proteinExistence type="predicted"/>
<dbReference type="EMBL" id="JBHTBH010000004">
    <property type="protein sequence ID" value="MFC7328174.1"/>
    <property type="molecule type" value="Genomic_DNA"/>
</dbReference>
<accession>A0ABW2KG68</accession>
<evidence type="ECO:0000313" key="3">
    <source>
        <dbReference type="Proteomes" id="UP001596540"/>
    </source>
</evidence>
<keyword evidence="1" id="KW-1133">Transmembrane helix</keyword>
<keyword evidence="1" id="KW-0812">Transmembrane</keyword>
<sequence>MSTIATVSALAILAAGVVRLVLYRRWTRTGTYRSHPEGHRALLEALRRLHAANERSARAQSALAAKNTTLDTLFLAIMRHRTATATSATAEAGEAAEALAAARSELRRLDGVVEESMAAAGAQPDFAAAPGTPGDTRRIVVGSALLVVLAVLLIAVGV</sequence>
<keyword evidence="1" id="KW-0472">Membrane</keyword>
<evidence type="ECO:0000313" key="2">
    <source>
        <dbReference type="EMBL" id="MFC7328174.1"/>
    </source>
</evidence>
<comment type="caution">
    <text evidence="2">The sequence shown here is derived from an EMBL/GenBank/DDBJ whole genome shotgun (WGS) entry which is preliminary data.</text>
</comment>
<feature type="transmembrane region" description="Helical" evidence="1">
    <location>
        <begin position="139"/>
        <end position="157"/>
    </location>
</feature>
<keyword evidence="3" id="KW-1185">Reference proteome</keyword>
<evidence type="ECO:0000256" key="1">
    <source>
        <dbReference type="SAM" id="Phobius"/>
    </source>
</evidence>
<dbReference type="RefSeq" id="WP_379870823.1">
    <property type="nucleotide sequence ID" value="NZ_JBHTBH010000004.1"/>
</dbReference>
<name>A0ABW2KG68_9ACTN</name>
<protein>
    <submittedName>
        <fullName evidence="2">Uncharacterized protein</fullName>
    </submittedName>
</protein>